<comment type="catalytic activity">
    <reaction evidence="12">
        <text>ATP + H2O + cellular proteinSide 1 = ADP + phosphate + cellular proteinSide 2.</text>
        <dbReference type="EC" id="7.4.2.8"/>
    </reaction>
</comment>
<comment type="caution">
    <text evidence="17">The sequence shown here is derived from an EMBL/GenBank/DDBJ whole genome shotgun (WGS) entry which is preliminary data.</text>
</comment>
<dbReference type="Gene3D" id="3.40.50.300">
    <property type="entry name" value="P-loop containing nucleotide triphosphate hydrolases"/>
    <property type="match status" value="3"/>
</dbReference>
<dbReference type="Gene3D" id="1.10.3060.10">
    <property type="entry name" value="Helical scaffold and wing domains of SecA"/>
    <property type="match status" value="1"/>
</dbReference>
<dbReference type="EC" id="7.4.2.8" evidence="12"/>
<dbReference type="HAMAP" id="MF_01382">
    <property type="entry name" value="SecA"/>
    <property type="match status" value="1"/>
</dbReference>
<dbReference type="InterPro" id="IPR014018">
    <property type="entry name" value="SecA_motor_DEAD"/>
</dbReference>
<feature type="domain" description="Helicase ATP-binding" evidence="14">
    <location>
        <begin position="96"/>
        <end position="254"/>
    </location>
</feature>
<evidence type="ECO:0000256" key="5">
    <source>
        <dbReference type="ARBA" id="ARBA00022490"/>
    </source>
</evidence>
<dbReference type="Pfam" id="PF07516">
    <property type="entry name" value="SecA_SW"/>
    <property type="match status" value="1"/>
</dbReference>
<dbReference type="PANTHER" id="PTHR30612:SF0">
    <property type="entry name" value="CHLOROPLAST PROTEIN-TRANSPORTING ATPASE"/>
    <property type="match status" value="1"/>
</dbReference>
<dbReference type="SUPFAM" id="SSF81767">
    <property type="entry name" value="Pre-protein crosslinking domain of SecA"/>
    <property type="match status" value="1"/>
</dbReference>
<dbReference type="GO" id="GO:0017038">
    <property type="term" value="P:protein import"/>
    <property type="evidence" value="ECO:0007669"/>
    <property type="project" value="InterPro"/>
</dbReference>
<feature type="domain" description="Helicase C-terminal" evidence="15">
    <location>
        <begin position="426"/>
        <end position="590"/>
    </location>
</feature>
<dbReference type="InterPro" id="IPR026389">
    <property type="entry name" value="SecA_Actinobact-type"/>
</dbReference>
<dbReference type="CDD" id="cd17928">
    <property type="entry name" value="DEXDc_SecA"/>
    <property type="match status" value="1"/>
</dbReference>
<dbReference type="InterPro" id="IPR044722">
    <property type="entry name" value="SecA_SF2_C"/>
</dbReference>
<dbReference type="RefSeq" id="WP_085289696.1">
    <property type="nucleotide sequence ID" value="NZ_NCXM01000008.1"/>
</dbReference>
<keyword evidence="4 12" id="KW-1003">Cell membrane</keyword>
<evidence type="ECO:0000256" key="7">
    <source>
        <dbReference type="ARBA" id="ARBA00022840"/>
    </source>
</evidence>
<feature type="binding site" evidence="12">
    <location>
        <begin position="112"/>
        <end position="116"/>
    </location>
    <ligand>
        <name>ATP</name>
        <dbReference type="ChEBI" id="CHEBI:30616"/>
    </ligand>
</feature>
<comment type="function">
    <text evidence="12">Part of the Sec protein translocase complex. Interacts with the SecYEG preprotein conducting channel. Has a central role in coupling the hydrolysis of ATP to the transfer of proteins into and across the cell membrane, serving as an ATP-driven molecular motor driving the stepwise translocation of polypeptide chains across the membrane.</text>
</comment>
<dbReference type="GO" id="GO:0065002">
    <property type="term" value="P:intracellular protein transmembrane transport"/>
    <property type="evidence" value="ECO:0007669"/>
    <property type="project" value="UniProtKB-UniRule"/>
</dbReference>
<reference evidence="17 18" key="1">
    <citation type="submission" date="2017-04" db="EMBL/GenBank/DDBJ databases">
        <title>The new phylogeny of genus Mycobacterium.</title>
        <authorList>
            <person name="Tortoli E."/>
            <person name="Trovato A."/>
            <person name="Cirillo D.M."/>
        </authorList>
    </citation>
    <scope>NUCLEOTIDE SEQUENCE [LARGE SCALE GENOMIC DNA]</scope>
    <source>
        <strain evidence="17 18">DSM 45247</strain>
    </source>
</reference>
<evidence type="ECO:0000313" key="17">
    <source>
        <dbReference type="EMBL" id="OSC29355.1"/>
    </source>
</evidence>
<keyword evidence="6 12" id="KW-0547">Nucleotide-binding</keyword>
<dbReference type="GO" id="GO:0006605">
    <property type="term" value="P:protein targeting"/>
    <property type="evidence" value="ECO:0007669"/>
    <property type="project" value="UniProtKB-UniRule"/>
</dbReference>
<dbReference type="InterPro" id="IPR011130">
    <property type="entry name" value="SecA_preprotein_X-link_dom"/>
</dbReference>
<evidence type="ECO:0000259" key="16">
    <source>
        <dbReference type="PROSITE" id="PS51196"/>
    </source>
</evidence>
<evidence type="ECO:0000256" key="10">
    <source>
        <dbReference type="ARBA" id="ARBA00023010"/>
    </source>
</evidence>
<feature type="domain" description="SecA family profile" evidence="16">
    <location>
        <begin position="13"/>
        <end position="583"/>
    </location>
</feature>
<evidence type="ECO:0000259" key="14">
    <source>
        <dbReference type="PROSITE" id="PS51192"/>
    </source>
</evidence>
<dbReference type="PANTHER" id="PTHR30612">
    <property type="entry name" value="SECA INNER MEMBRANE COMPONENT OF SEC PROTEIN SECRETION SYSTEM"/>
    <property type="match status" value="1"/>
</dbReference>
<dbReference type="Pfam" id="PF01043">
    <property type="entry name" value="SecA_PP_bind"/>
    <property type="match status" value="1"/>
</dbReference>
<dbReference type="GO" id="GO:0043952">
    <property type="term" value="P:protein transport by the Sec complex"/>
    <property type="evidence" value="ECO:0007669"/>
    <property type="project" value="TreeGrafter"/>
</dbReference>
<comment type="similarity">
    <text evidence="2 12">Belongs to the SecA family.</text>
</comment>
<keyword evidence="3 12" id="KW-0813">Transport</keyword>
<dbReference type="PROSITE" id="PS51194">
    <property type="entry name" value="HELICASE_CTER"/>
    <property type="match status" value="1"/>
</dbReference>
<keyword evidence="9 12" id="KW-1278">Translocase</keyword>
<dbReference type="PROSITE" id="PS51196">
    <property type="entry name" value="SECA_MOTOR_DEAD"/>
    <property type="match status" value="1"/>
</dbReference>
<dbReference type="EMBL" id="NCXM01000008">
    <property type="protein sequence ID" value="OSC29355.1"/>
    <property type="molecule type" value="Genomic_DNA"/>
</dbReference>
<dbReference type="InterPro" id="IPR036670">
    <property type="entry name" value="SecA_X-link_sf"/>
</dbReference>
<evidence type="ECO:0000256" key="1">
    <source>
        <dbReference type="ARBA" id="ARBA00004170"/>
    </source>
</evidence>
<comment type="subunit">
    <text evidence="12">Monomer and homodimer. Part of the essential Sec protein translocation apparatus which comprises SecA, SecYEG and auxiliary proteins SecDF. Other proteins may also be involved.</text>
</comment>
<dbReference type="SUPFAM" id="SSF81886">
    <property type="entry name" value="Helical scaffold and wing domains of SecA"/>
    <property type="match status" value="1"/>
</dbReference>
<dbReference type="OrthoDB" id="9805579at2"/>
<evidence type="ECO:0000256" key="11">
    <source>
        <dbReference type="ARBA" id="ARBA00023136"/>
    </source>
</evidence>
<keyword evidence="18" id="KW-1185">Reference proteome</keyword>
<dbReference type="NCBIfam" id="TIGR04221">
    <property type="entry name" value="SecA2_Mycobac"/>
    <property type="match status" value="1"/>
</dbReference>
<dbReference type="InterPro" id="IPR014001">
    <property type="entry name" value="Helicase_ATP-bd"/>
</dbReference>
<dbReference type="InterPro" id="IPR020937">
    <property type="entry name" value="SecA_CS"/>
</dbReference>
<evidence type="ECO:0000313" key="18">
    <source>
        <dbReference type="Proteomes" id="UP000242320"/>
    </source>
</evidence>
<dbReference type="InterPro" id="IPR001650">
    <property type="entry name" value="Helicase_C-like"/>
</dbReference>
<keyword evidence="8 12" id="KW-0653">Protein transport</keyword>
<dbReference type="Gene3D" id="3.90.1440.10">
    <property type="entry name" value="SecA, preprotein cross-linking domain"/>
    <property type="match status" value="1"/>
</dbReference>
<dbReference type="AlphaFoldDB" id="A0A1X2L604"/>
<dbReference type="GO" id="GO:0005886">
    <property type="term" value="C:plasma membrane"/>
    <property type="evidence" value="ECO:0007669"/>
    <property type="project" value="UniProtKB-SubCell"/>
</dbReference>
<feature type="region of interest" description="Disordered" evidence="13">
    <location>
        <begin position="28"/>
        <end position="47"/>
    </location>
</feature>
<dbReference type="InterPro" id="IPR036266">
    <property type="entry name" value="SecA_Wing/Scaffold_sf"/>
</dbReference>
<dbReference type="SMART" id="SM00957">
    <property type="entry name" value="SecA_DEAD"/>
    <property type="match status" value="1"/>
</dbReference>
<dbReference type="InterPro" id="IPR011115">
    <property type="entry name" value="SecA_DEAD"/>
</dbReference>
<name>A0A1X2L604_9MYCO</name>
<dbReference type="GO" id="GO:0031522">
    <property type="term" value="C:cell envelope Sec protein transport complex"/>
    <property type="evidence" value="ECO:0007669"/>
    <property type="project" value="TreeGrafter"/>
</dbReference>
<dbReference type="FunFam" id="3.40.50.300:FF:000429">
    <property type="entry name" value="Preprotein translocase subunit SecA"/>
    <property type="match status" value="1"/>
</dbReference>
<keyword evidence="5 12" id="KW-0963">Cytoplasm</keyword>
<dbReference type="Proteomes" id="UP000242320">
    <property type="component" value="Unassembled WGS sequence"/>
</dbReference>
<dbReference type="InterPro" id="IPR027417">
    <property type="entry name" value="P-loop_NTPase"/>
</dbReference>
<feature type="binding site" evidence="12">
    <location>
        <position position="501"/>
    </location>
    <ligand>
        <name>ATP</name>
        <dbReference type="ChEBI" id="CHEBI:30616"/>
    </ligand>
</feature>
<dbReference type="GO" id="GO:0008564">
    <property type="term" value="F:protein-exporting ATPase activity"/>
    <property type="evidence" value="ECO:0007669"/>
    <property type="project" value="UniProtKB-EC"/>
</dbReference>
<gene>
    <name evidence="12" type="primary">secA</name>
    <name evidence="17" type="ORF">B8W69_10175</name>
</gene>
<dbReference type="PROSITE" id="PS51192">
    <property type="entry name" value="HELICASE_ATP_BIND_1"/>
    <property type="match status" value="1"/>
</dbReference>
<protein>
    <recommendedName>
        <fullName evidence="12">Protein translocase subunit SecA</fullName>
        <ecNumber evidence="12">7.4.2.8</ecNumber>
    </recommendedName>
</protein>
<dbReference type="PRINTS" id="PR00906">
    <property type="entry name" value="SECA"/>
</dbReference>
<dbReference type="InterPro" id="IPR000185">
    <property type="entry name" value="SecA"/>
</dbReference>
<dbReference type="GO" id="GO:0005524">
    <property type="term" value="F:ATP binding"/>
    <property type="evidence" value="ECO:0007669"/>
    <property type="project" value="UniProtKB-UniRule"/>
</dbReference>
<evidence type="ECO:0000256" key="9">
    <source>
        <dbReference type="ARBA" id="ARBA00022967"/>
    </source>
</evidence>
<dbReference type="SMART" id="SM00958">
    <property type="entry name" value="SecA_PP_bind"/>
    <property type="match status" value="1"/>
</dbReference>
<keyword evidence="7 12" id="KW-0067">ATP-binding</keyword>
<organism evidence="17 18">
    <name type="scientific">Mycolicibacterium vulneris</name>
    <dbReference type="NCBI Taxonomy" id="547163"/>
    <lineage>
        <taxon>Bacteria</taxon>
        <taxon>Bacillati</taxon>
        <taxon>Actinomycetota</taxon>
        <taxon>Actinomycetes</taxon>
        <taxon>Mycobacteriales</taxon>
        <taxon>Mycobacteriaceae</taxon>
        <taxon>Mycolicibacterium</taxon>
    </lineage>
</organism>
<proteinExistence type="inferred from homology"/>
<dbReference type="PROSITE" id="PS01312">
    <property type="entry name" value="SECA"/>
    <property type="match status" value="1"/>
</dbReference>
<keyword evidence="10 12" id="KW-0811">Translocation</keyword>
<dbReference type="GO" id="GO:0005829">
    <property type="term" value="C:cytosol"/>
    <property type="evidence" value="ECO:0007669"/>
    <property type="project" value="TreeGrafter"/>
</dbReference>
<comment type="subcellular location">
    <subcellularLocation>
        <location evidence="12">Cell membrane</location>
        <topology evidence="12">Peripheral membrane protein</topology>
        <orientation evidence="12">Cytoplasmic side</orientation>
    </subcellularLocation>
    <subcellularLocation>
        <location evidence="12">Cytoplasm</location>
    </subcellularLocation>
    <subcellularLocation>
        <location evidence="1">Membrane</location>
        <topology evidence="1">Peripheral membrane protein</topology>
    </subcellularLocation>
    <text evidence="12">Distribution is 50-50.</text>
</comment>
<dbReference type="SUPFAM" id="SSF52540">
    <property type="entry name" value="P-loop containing nucleoside triphosphate hydrolases"/>
    <property type="match status" value="2"/>
</dbReference>
<evidence type="ECO:0000256" key="2">
    <source>
        <dbReference type="ARBA" id="ARBA00007650"/>
    </source>
</evidence>
<dbReference type="CDD" id="cd18803">
    <property type="entry name" value="SF2_C_secA"/>
    <property type="match status" value="1"/>
</dbReference>
<dbReference type="Pfam" id="PF21090">
    <property type="entry name" value="P-loop_SecA"/>
    <property type="match status" value="1"/>
</dbReference>
<feature type="binding site" evidence="12">
    <location>
        <position position="94"/>
    </location>
    <ligand>
        <name>ATP</name>
        <dbReference type="ChEBI" id="CHEBI:30616"/>
    </ligand>
</feature>
<evidence type="ECO:0000256" key="13">
    <source>
        <dbReference type="SAM" id="MobiDB-lite"/>
    </source>
</evidence>
<evidence type="ECO:0000256" key="3">
    <source>
        <dbReference type="ARBA" id="ARBA00022448"/>
    </source>
</evidence>
<evidence type="ECO:0000256" key="4">
    <source>
        <dbReference type="ARBA" id="ARBA00022475"/>
    </source>
</evidence>
<evidence type="ECO:0000259" key="15">
    <source>
        <dbReference type="PROSITE" id="PS51194"/>
    </source>
</evidence>
<keyword evidence="11 12" id="KW-0472">Membrane</keyword>
<evidence type="ECO:0000256" key="8">
    <source>
        <dbReference type="ARBA" id="ARBA00022927"/>
    </source>
</evidence>
<accession>A0A1X2L604</accession>
<sequence>MPKTTRAQPGRLTSRFWKLLGASTEKDRSRSLTQVTDSSEYNDEASGLTDEQLRKAAGLLNLEDLADSEDIPQFLAIAREAGERASGLRPFDVQLLGALRMLAGDVIEMATGEGKTLAGAIAAAGYALAGRHVHVVTINDYLARRDAEWMGPVIEAMGLTVGWITAESTSEERRAAYGCDVTYASVNEIGFDVLRDQLVTDVADLVSPNPDVALIDEADSVLVDEALVPLVLAGTTHRETPRLEIIKLAGQLEAGTDYDTDADSRNVHLTEVGARKVEKALGGIDLYSEEHVVTTLTEINVALHAHVLLQRDVHYIVRDDAVHLINAARGRIAQLQRWPDGLQAAVEAKEGIETTETGEVLDTITVQALINRYATVCGMTGTALAAGEQLRQFYKLGVSPIPPNEPNIREDESDRVYITAAAKNDAIVAHIAEVNETGQPVLVGTRDVAESEELHERLLRRGVPAVVLNAKNDAEEAQVIAEAGKFGVVTVSTQMAGRGTDIRLGGSDEADHDRVAELGGLHVVGTGRHHTQRLDNQLRGRAGRQGDPGSSVFFSSWEDDVVAANLDHNKLPTQTDEDGKIVSPKAAGLLDHAQRVAEGRMLDVHANTWRYNQLIAQQRAIIVDRRNTLLRNATAREELAELAPKRYEELAETEGISEERLETICRQIMLYHLDRGWADHLAYLADIRESIHLRALGRQNPLDEFHRLAVDAFASLAADAIEAAQQTFETANVLEEEPGLDLSKLARPTSTWTYMVNDNPLSDDTLSTLSLPGVFR</sequence>
<dbReference type="InterPro" id="IPR011116">
    <property type="entry name" value="SecA_Wing/Scaffold"/>
</dbReference>
<dbReference type="Pfam" id="PF07517">
    <property type="entry name" value="SecA_DEAD"/>
    <property type="match status" value="1"/>
</dbReference>
<evidence type="ECO:0000256" key="12">
    <source>
        <dbReference type="HAMAP-Rule" id="MF_01382"/>
    </source>
</evidence>
<evidence type="ECO:0000256" key="6">
    <source>
        <dbReference type="ARBA" id="ARBA00022741"/>
    </source>
</evidence>